<protein>
    <recommendedName>
        <fullName evidence="3">Leucine-rich repeat domain-containing protein</fullName>
    </recommendedName>
</protein>
<reference evidence="1 2" key="1">
    <citation type="submission" date="2023-04" db="EMBL/GenBank/DDBJ databases">
        <title>Marinoamorphus aggregata gen. nov., sp. Nov., isolate from tissue of brittle star Ophioplocus japonicus.</title>
        <authorList>
            <person name="Kawano K."/>
            <person name="Sawayama S."/>
            <person name="Nakagawa S."/>
        </authorList>
    </citation>
    <scope>NUCLEOTIDE SEQUENCE [LARGE SCALE GENOMIC DNA]</scope>
    <source>
        <strain evidence="1 2">NKW23</strain>
    </source>
</reference>
<comment type="caution">
    <text evidence="1">The sequence shown here is derived from an EMBL/GenBank/DDBJ whole genome shotgun (WGS) entry which is preliminary data.</text>
</comment>
<dbReference type="InterPro" id="IPR032675">
    <property type="entry name" value="LRR_dom_sf"/>
</dbReference>
<gene>
    <name evidence="1" type="ORF">LNKW23_25750</name>
</gene>
<evidence type="ECO:0000313" key="1">
    <source>
        <dbReference type="EMBL" id="GMG83362.1"/>
    </source>
</evidence>
<sequence>MDVFNAARERAAGGPQVADLAAMRGRRAVFIGRQTRHPEALARLAPLDGLAITGVKPAQAAEAVRAADPAALWLVDLRLEDLGLLAGLTRLEALCLEDLPRLTDLAPLAGLRGLRLLSIKGLKRVEDLAPLASLAGLTALEIAPGSVVAKGITLDLGPLRALRGLAVLHIPGIRTPDLSTAVLDGFPKLTDLDIGGNWPVAELARLAARYPQLESRWLKPLTANAHYGGGGISTTLYDIDPDDHPEARITLTASGLRKPHELDPERDAARIARLRAEWASHLACFRRHYGME</sequence>
<evidence type="ECO:0008006" key="3">
    <source>
        <dbReference type="Google" id="ProtNLM"/>
    </source>
</evidence>
<dbReference type="Gene3D" id="3.80.10.10">
    <property type="entry name" value="Ribonuclease Inhibitor"/>
    <property type="match status" value="1"/>
</dbReference>
<dbReference type="Proteomes" id="UP001239909">
    <property type="component" value="Unassembled WGS sequence"/>
</dbReference>
<keyword evidence="2" id="KW-1185">Reference proteome</keyword>
<evidence type="ECO:0000313" key="2">
    <source>
        <dbReference type="Proteomes" id="UP001239909"/>
    </source>
</evidence>
<dbReference type="EMBL" id="BSYI01000018">
    <property type="protein sequence ID" value="GMG83362.1"/>
    <property type="molecule type" value="Genomic_DNA"/>
</dbReference>
<dbReference type="SUPFAM" id="SSF52058">
    <property type="entry name" value="L domain-like"/>
    <property type="match status" value="1"/>
</dbReference>
<proteinExistence type="predicted"/>
<accession>A0ABQ6LNT2</accession>
<name>A0ABQ6LNT2_9RHOB</name>
<organism evidence="1 2">
    <name type="scientific">Paralimibaculum aggregatum</name>
    <dbReference type="NCBI Taxonomy" id="3036245"/>
    <lineage>
        <taxon>Bacteria</taxon>
        <taxon>Pseudomonadati</taxon>
        <taxon>Pseudomonadota</taxon>
        <taxon>Alphaproteobacteria</taxon>
        <taxon>Rhodobacterales</taxon>
        <taxon>Paracoccaceae</taxon>
        <taxon>Paralimibaculum</taxon>
    </lineage>
</organism>